<dbReference type="InterPro" id="IPR010349">
    <property type="entry name" value="Asparaginase_II"/>
</dbReference>
<evidence type="ECO:0000313" key="2">
    <source>
        <dbReference type="Proteomes" id="UP000250369"/>
    </source>
</evidence>
<gene>
    <name evidence="1" type="ORF">DQG23_29280</name>
</gene>
<dbReference type="EMBL" id="QMFB01000022">
    <property type="protein sequence ID" value="RAV16087.1"/>
    <property type="molecule type" value="Genomic_DNA"/>
</dbReference>
<dbReference type="OrthoDB" id="9770793at2"/>
<dbReference type="Proteomes" id="UP000250369">
    <property type="component" value="Unassembled WGS sequence"/>
</dbReference>
<dbReference type="AlphaFoldDB" id="A0A329MFT3"/>
<evidence type="ECO:0000313" key="1">
    <source>
        <dbReference type="EMBL" id="RAV16087.1"/>
    </source>
</evidence>
<comment type="caution">
    <text evidence="1">The sequence shown here is derived from an EMBL/GenBank/DDBJ whole genome shotgun (WGS) entry which is preliminary data.</text>
</comment>
<organism evidence="1 2">
    <name type="scientific">Paenibacillus contaminans</name>
    <dbReference type="NCBI Taxonomy" id="450362"/>
    <lineage>
        <taxon>Bacteria</taxon>
        <taxon>Bacillati</taxon>
        <taxon>Bacillota</taxon>
        <taxon>Bacilli</taxon>
        <taxon>Bacillales</taxon>
        <taxon>Paenibacillaceae</taxon>
        <taxon>Paenibacillus</taxon>
    </lineage>
</organism>
<name>A0A329MFT3_9BACL</name>
<reference evidence="1 2" key="1">
    <citation type="journal article" date="2009" name="Int. J. Syst. Evol. Microbiol.">
        <title>Paenibacillus contaminans sp. nov., isolated from a contaminated laboratory plate.</title>
        <authorList>
            <person name="Chou J.H."/>
            <person name="Lee J.H."/>
            <person name="Lin M.C."/>
            <person name="Chang P.S."/>
            <person name="Arun A.B."/>
            <person name="Young C.C."/>
            <person name="Chen W.M."/>
        </authorList>
    </citation>
    <scope>NUCLEOTIDE SEQUENCE [LARGE SCALE GENOMIC DNA]</scope>
    <source>
        <strain evidence="1 2">CKOBP-6</strain>
    </source>
</reference>
<protein>
    <submittedName>
        <fullName evidence="1">Asparaginase</fullName>
    </submittedName>
</protein>
<dbReference type="RefSeq" id="WP_113034593.1">
    <property type="nucleotide sequence ID" value="NZ_QMFB01000022.1"/>
</dbReference>
<dbReference type="Pfam" id="PF06089">
    <property type="entry name" value="Asparaginase_II"/>
    <property type="match status" value="1"/>
</dbReference>
<accession>A0A329MFT3</accession>
<keyword evidence="2" id="KW-1185">Reference proteome</keyword>
<sequence length="337" mass="37489">MSKSELLIEERRGGLVECEYWGHVCVVSYSGEVQYQTGNPHHMTYLRSSAKPFQAIPSFRYNTGEKFGFTGKEMAIQTASHRCESFHVEVLESMLGKIGVTEDDLVCCPSYPLNAKARDAVVSEGQKERRLYHNCSGKHLGILAYCKSKGYPLEGYADPNHPVQKEILETLAMLTEVPAEQIHIGIDGCGFPVFAIPLSNLAKGYLKLARPELIADEATRKAVEQITPLMNEHFEMVSGTDMICSALLMDDNIVAKGGAKGVYCVGLRKERMAFALKVMDGSEDKWPMIVASILEQLNYDRKDTIERLYKLCPKHFANGNGTIVGENRPVFQLQSNG</sequence>
<dbReference type="PANTHER" id="PTHR42110:SF1">
    <property type="entry name" value="L-ASPARAGINASE, PUTATIVE (AFU_ORTHOLOGUE AFUA_3G11890)-RELATED"/>
    <property type="match status" value="1"/>
</dbReference>
<dbReference type="PANTHER" id="PTHR42110">
    <property type="entry name" value="L-ASPARAGINASE, PUTATIVE (AFU_ORTHOLOGUE AFUA_3G11890)-RELATED"/>
    <property type="match status" value="1"/>
</dbReference>
<proteinExistence type="predicted"/>